<dbReference type="InterPro" id="IPR007527">
    <property type="entry name" value="Znf_SWIM"/>
</dbReference>
<evidence type="ECO:0000256" key="1">
    <source>
        <dbReference type="PROSITE-ProRule" id="PRU00325"/>
    </source>
</evidence>
<keyword evidence="1" id="KW-0863">Zinc-finger</keyword>
<comment type="caution">
    <text evidence="3">The sequence shown here is derived from an EMBL/GenBank/DDBJ whole genome shotgun (WGS) entry which is preliminary data.</text>
</comment>
<feature type="domain" description="SWIM-type" evidence="2">
    <location>
        <begin position="583"/>
        <end position="618"/>
    </location>
</feature>
<name>A0A397VM36_9GLOM</name>
<reference evidence="3 4" key="1">
    <citation type="submission" date="2018-06" db="EMBL/GenBank/DDBJ databases">
        <title>Comparative genomics reveals the genomic features of Rhizophagus irregularis, R. cerebriforme, R. diaphanum and Gigaspora rosea, and their symbiotic lifestyle signature.</title>
        <authorList>
            <person name="Morin E."/>
            <person name="San Clemente H."/>
            <person name="Chen E.C.H."/>
            <person name="De La Providencia I."/>
            <person name="Hainaut M."/>
            <person name="Kuo A."/>
            <person name="Kohler A."/>
            <person name="Murat C."/>
            <person name="Tang N."/>
            <person name="Roy S."/>
            <person name="Loubradou J."/>
            <person name="Henrissat B."/>
            <person name="Grigoriev I.V."/>
            <person name="Corradi N."/>
            <person name="Roux C."/>
            <person name="Martin F.M."/>
        </authorList>
    </citation>
    <scope>NUCLEOTIDE SEQUENCE [LARGE SCALE GENOMIC DNA]</scope>
    <source>
        <strain evidence="3 4">DAOM 194757</strain>
    </source>
</reference>
<protein>
    <recommendedName>
        <fullName evidence="2">SWIM-type domain-containing protein</fullName>
    </recommendedName>
</protein>
<sequence length="883" mass="101297">MNVQHLSPQYHVNDNGSINLPFGHAIEAYINTLPLLKNCKLRKQSRLCVNENIKSGLITIKRVEGAIDYLVWKTIQGQSKSTNRLDDIIELTDKGRKRVTKIMQGLAPDLTVWRWVLFCDGNSGCESACGGIGELRIITKVMLSNVEEPFPMQLFIEGAHRSPYIPAVTEQKSKRINLSLETRDKAIAARHAHRSTGMELAMEILAPYNNLNENQLNYAHKNNKDLCIEQQLKRLVERDDNRLRDNIGPWTILDQLINSELKNQGKVLYYQRYYSSAPENSPECYYKLTVSDEMWLQQGRDCGYFCFGIDGKYDLNNEKVPVLAIVIEDQAGYGSLLAFGLSDKENHHTIKMAVQAVQANIPSMIDKHCPTQLTLQGLIRGTILCCFHIMAMLGEHLQTWKVDSSLRYPIALAFKIVGQSKLDEEAYIMEKEYEQFIYSLPLNDNTKNLLVSDLKTNWICDEWKQCFIDGGRAPQPELGEIIFNAGLSTYWNMRTTEHKQMLPKKPIDMKRRINQGRLYVLLNLVRPVIGHNNYMFVEKRCKRFYSPYNYYSVGMLPEISEKIDAMITKLVYRDNISIPSNCYLDNMSSGECTCYDYIRNGSYRDVCKHVHAARLYVELLNQKLQINELSKSLVKHFKNKEHTIAPERKNDIINNGTEDKTYQEILRLFNIVGNDIFFPVDRKTFTKDPFRPTNNVPIPTTVGSPKNYGAKCRKPSRFSNYNELSDEIVSNESNESIEKSKTFDNTITIANDLNDSIQYLQDYNSNDNLRAEHFDTSNNMDASESSINISHSILCRNTTRIRNKRRGSAKTLQVSGDGKENNGTLAAKRSLEELFLEKECNWNPKEFTNAALAKKLCLDNNSAKNGVKLYRWISNRKIRAKNA</sequence>
<keyword evidence="4" id="KW-1185">Reference proteome</keyword>
<dbReference type="GO" id="GO:0008270">
    <property type="term" value="F:zinc ion binding"/>
    <property type="evidence" value="ECO:0007669"/>
    <property type="project" value="UniProtKB-KW"/>
</dbReference>
<dbReference type="OrthoDB" id="2427347at2759"/>
<organism evidence="3 4">
    <name type="scientific">Gigaspora rosea</name>
    <dbReference type="NCBI Taxonomy" id="44941"/>
    <lineage>
        <taxon>Eukaryota</taxon>
        <taxon>Fungi</taxon>
        <taxon>Fungi incertae sedis</taxon>
        <taxon>Mucoromycota</taxon>
        <taxon>Glomeromycotina</taxon>
        <taxon>Glomeromycetes</taxon>
        <taxon>Diversisporales</taxon>
        <taxon>Gigasporaceae</taxon>
        <taxon>Gigaspora</taxon>
    </lineage>
</organism>
<evidence type="ECO:0000259" key="2">
    <source>
        <dbReference type="PROSITE" id="PS50966"/>
    </source>
</evidence>
<gene>
    <name evidence="3" type="ORF">C2G38_2242639</name>
</gene>
<proteinExistence type="predicted"/>
<dbReference type="PROSITE" id="PS50966">
    <property type="entry name" value="ZF_SWIM"/>
    <property type="match status" value="1"/>
</dbReference>
<dbReference type="EMBL" id="QKWP01000257">
    <property type="protein sequence ID" value="RIB23534.1"/>
    <property type="molecule type" value="Genomic_DNA"/>
</dbReference>
<evidence type="ECO:0000313" key="3">
    <source>
        <dbReference type="EMBL" id="RIB23534.1"/>
    </source>
</evidence>
<keyword evidence="1" id="KW-0862">Zinc</keyword>
<keyword evidence="1" id="KW-0479">Metal-binding</keyword>
<dbReference type="AlphaFoldDB" id="A0A397VM36"/>
<dbReference type="Proteomes" id="UP000266673">
    <property type="component" value="Unassembled WGS sequence"/>
</dbReference>
<accession>A0A397VM36</accession>
<evidence type="ECO:0000313" key="4">
    <source>
        <dbReference type="Proteomes" id="UP000266673"/>
    </source>
</evidence>